<reference evidence="8" key="1">
    <citation type="submission" date="2015-12" db="EMBL/GenBank/DDBJ databases">
        <authorList>
            <person name="Zhang G."/>
            <person name="Stingl U."/>
        </authorList>
    </citation>
    <scope>NUCLEOTIDE SEQUENCE [LARGE SCALE GENOMIC DNA]</scope>
    <source>
        <strain evidence="8">ZGT108</strain>
    </source>
</reference>
<keyword evidence="8" id="KW-1185">Reference proteome</keyword>
<dbReference type="SUPFAM" id="SSF63999">
    <property type="entry name" value="Thiamin pyrophosphokinase, catalytic domain"/>
    <property type="match status" value="1"/>
</dbReference>
<dbReference type="NCBIfam" id="TIGR01378">
    <property type="entry name" value="thi_PPkinase"/>
    <property type="match status" value="1"/>
</dbReference>
<keyword evidence="4" id="KW-0067">ATP-binding</keyword>
<evidence type="ECO:0000256" key="2">
    <source>
        <dbReference type="ARBA" id="ARBA00022741"/>
    </source>
</evidence>
<dbReference type="InterPro" id="IPR007373">
    <property type="entry name" value="Thiamin_PyroPKinase_B1-bd"/>
</dbReference>
<dbReference type="InterPro" id="IPR053149">
    <property type="entry name" value="TPK"/>
</dbReference>
<keyword evidence="2" id="KW-0547">Nucleotide-binding</keyword>
<dbReference type="OrthoDB" id="7057856at2"/>
<dbReference type="EC" id="2.7.6.2" evidence="5"/>
<organism evidence="7 8">
    <name type="scientific">Ruegeria profundi</name>
    <dbReference type="NCBI Taxonomy" id="1685378"/>
    <lineage>
        <taxon>Bacteria</taxon>
        <taxon>Pseudomonadati</taxon>
        <taxon>Pseudomonadota</taxon>
        <taxon>Alphaproteobacteria</taxon>
        <taxon>Rhodobacterales</taxon>
        <taxon>Roseobacteraceae</taxon>
        <taxon>Ruegeria</taxon>
    </lineage>
</organism>
<dbReference type="AlphaFoldDB" id="A0A0X3U2N5"/>
<evidence type="ECO:0000256" key="5">
    <source>
        <dbReference type="NCBIfam" id="TIGR01378"/>
    </source>
</evidence>
<dbReference type="Gene3D" id="3.40.50.10240">
    <property type="entry name" value="Thiamin pyrophosphokinase, catalytic domain"/>
    <property type="match status" value="1"/>
</dbReference>
<feature type="domain" description="Thiamin pyrophosphokinase thiamin-binding" evidence="6">
    <location>
        <begin position="135"/>
        <end position="207"/>
    </location>
</feature>
<dbReference type="InterPro" id="IPR036371">
    <property type="entry name" value="TPK_B1-bd_sf"/>
</dbReference>
<dbReference type="GO" id="GO:0016301">
    <property type="term" value="F:kinase activity"/>
    <property type="evidence" value="ECO:0007669"/>
    <property type="project" value="UniProtKB-KW"/>
</dbReference>
<evidence type="ECO:0000313" key="7">
    <source>
        <dbReference type="EMBL" id="KUJ79890.1"/>
    </source>
</evidence>
<dbReference type="SMART" id="SM00983">
    <property type="entry name" value="TPK_B1_binding"/>
    <property type="match status" value="1"/>
</dbReference>
<dbReference type="Pfam" id="PF04265">
    <property type="entry name" value="TPK_B1_binding"/>
    <property type="match status" value="1"/>
</dbReference>
<evidence type="ECO:0000256" key="3">
    <source>
        <dbReference type="ARBA" id="ARBA00022777"/>
    </source>
</evidence>
<dbReference type="PANTHER" id="PTHR41299">
    <property type="entry name" value="THIAMINE PYROPHOSPHOKINASE"/>
    <property type="match status" value="1"/>
</dbReference>
<dbReference type="EMBL" id="LQBP01000003">
    <property type="protein sequence ID" value="KUJ79890.1"/>
    <property type="molecule type" value="Genomic_DNA"/>
</dbReference>
<dbReference type="InterPro" id="IPR006282">
    <property type="entry name" value="Thi_PPkinase"/>
</dbReference>
<gene>
    <name evidence="7" type="ORF">AVO44_06875</name>
</gene>
<dbReference type="SUPFAM" id="SSF63862">
    <property type="entry name" value="Thiamin pyrophosphokinase, substrate-binding domain"/>
    <property type="match status" value="1"/>
</dbReference>
<dbReference type="InterPro" id="IPR007371">
    <property type="entry name" value="TPK_catalytic"/>
</dbReference>
<dbReference type="Pfam" id="PF04263">
    <property type="entry name" value="TPK_catalytic"/>
    <property type="match status" value="1"/>
</dbReference>
<dbReference type="PANTHER" id="PTHR41299:SF1">
    <property type="entry name" value="THIAMINE PYROPHOSPHOKINASE"/>
    <property type="match status" value="1"/>
</dbReference>
<name>A0A0X3U2N5_9RHOB</name>
<dbReference type="STRING" id="1685378.AVO44_06875"/>
<comment type="caution">
    <text evidence="7">The sequence shown here is derived from an EMBL/GenBank/DDBJ whole genome shotgun (WGS) entry which is preliminary data.</text>
</comment>
<accession>A0A0X3U2N5</accession>
<keyword evidence="3 7" id="KW-0418">Kinase</keyword>
<dbReference type="GO" id="GO:0005524">
    <property type="term" value="F:ATP binding"/>
    <property type="evidence" value="ECO:0007669"/>
    <property type="project" value="UniProtKB-KW"/>
</dbReference>
<dbReference type="GO" id="GO:0004788">
    <property type="term" value="F:thiamine diphosphokinase activity"/>
    <property type="evidence" value="ECO:0007669"/>
    <property type="project" value="UniProtKB-UniRule"/>
</dbReference>
<dbReference type="RefSeq" id="WP_068334459.1">
    <property type="nucleotide sequence ID" value="NZ_LQBP01000003.1"/>
</dbReference>
<dbReference type="Proteomes" id="UP000053690">
    <property type="component" value="Unassembled WGS sequence"/>
</dbReference>
<protein>
    <recommendedName>
        <fullName evidence="5">Thiamine diphosphokinase</fullName>
        <ecNumber evidence="5">2.7.6.2</ecNumber>
    </recommendedName>
</protein>
<evidence type="ECO:0000313" key="8">
    <source>
        <dbReference type="Proteomes" id="UP000053690"/>
    </source>
</evidence>
<evidence type="ECO:0000256" key="1">
    <source>
        <dbReference type="ARBA" id="ARBA00022679"/>
    </source>
</evidence>
<sequence>MINLTKNKPIVRSDEPIALIGGGQLGPDDLNLTLIRVNTVVAADRGAVPVMDSGLMPDAVIGDFDSLDGAYRDRIPADRLFPISEQESTDFDKTLRNVVAPLVLGVGFLGGRLDHQLAVLNSLVRLPDRPCILLGEREVVFHAPPRIELNLTPGDVVSLFPFQTVTGRSRGLEWPIDELVLEPTGRVGTSNRALAKVELSVDAPGLLMMVPRDALDEVMRAFLSGQTGQWPARAE</sequence>
<dbReference type="GO" id="GO:0030975">
    <property type="term" value="F:thiamine binding"/>
    <property type="evidence" value="ECO:0007669"/>
    <property type="project" value="InterPro"/>
</dbReference>
<dbReference type="CDD" id="cd07995">
    <property type="entry name" value="TPK"/>
    <property type="match status" value="1"/>
</dbReference>
<evidence type="ECO:0000259" key="6">
    <source>
        <dbReference type="SMART" id="SM00983"/>
    </source>
</evidence>
<dbReference type="InterPro" id="IPR036759">
    <property type="entry name" value="TPK_catalytic_sf"/>
</dbReference>
<keyword evidence="1" id="KW-0808">Transferase</keyword>
<dbReference type="GO" id="GO:0006772">
    <property type="term" value="P:thiamine metabolic process"/>
    <property type="evidence" value="ECO:0007669"/>
    <property type="project" value="UniProtKB-UniRule"/>
</dbReference>
<proteinExistence type="predicted"/>
<evidence type="ECO:0000256" key="4">
    <source>
        <dbReference type="ARBA" id="ARBA00022840"/>
    </source>
</evidence>
<dbReference type="GO" id="GO:0009229">
    <property type="term" value="P:thiamine diphosphate biosynthetic process"/>
    <property type="evidence" value="ECO:0007669"/>
    <property type="project" value="InterPro"/>
</dbReference>